<organism evidence="1 2">
    <name type="scientific">Bugula neritina</name>
    <name type="common">Brown bryozoan</name>
    <name type="synonym">Sertularia neritina</name>
    <dbReference type="NCBI Taxonomy" id="10212"/>
    <lineage>
        <taxon>Eukaryota</taxon>
        <taxon>Metazoa</taxon>
        <taxon>Spiralia</taxon>
        <taxon>Lophotrochozoa</taxon>
        <taxon>Bryozoa</taxon>
        <taxon>Gymnolaemata</taxon>
        <taxon>Cheilostomatida</taxon>
        <taxon>Flustrina</taxon>
        <taxon>Buguloidea</taxon>
        <taxon>Bugulidae</taxon>
        <taxon>Bugula</taxon>
    </lineage>
</organism>
<sequence>MTAVRVANYSFQPIMYSVTAINHPISCLDMFCLCNHSTIVYSSPHSFHQNYIFFVIRVYNLQIAAPQEGCTQVEKAEMWKSLLY</sequence>
<proteinExistence type="predicted"/>
<protein>
    <submittedName>
        <fullName evidence="1">Uncharacterized protein</fullName>
    </submittedName>
</protein>
<dbReference type="EMBL" id="VXIV02002292">
    <property type="protein sequence ID" value="KAF6026369.1"/>
    <property type="molecule type" value="Genomic_DNA"/>
</dbReference>
<evidence type="ECO:0000313" key="2">
    <source>
        <dbReference type="Proteomes" id="UP000593567"/>
    </source>
</evidence>
<evidence type="ECO:0000313" key="1">
    <source>
        <dbReference type="EMBL" id="KAF6026369.1"/>
    </source>
</evidence>
<gene>
    <name evidence="1" type="ORF">EB796_015320</name>
</gene>
<dbReference type="AlphaFoldDB" id="A0A7J7JJ65"/>
<comment type="caution">
    <text evidence="1">The sequence shown here is derived from an EMBL/GenBank/DDBJ whole genome shotgun (WGS) entry which is preliminary data.</text>
</comment>
<reference evidence="1" key="1">
    <citation type="submission" date="2020-06" db="EMBL/GenBank/DDBJ databases">
        <title>Draft genome of Bugula neritina, a colonial animal packing powerful symbionts and potential medicines.</title>
        <authorList>
            <person name="Rayko M."/>
        </authorList>
    </citation>
    <scope>NUCLEOTIDE SEQUENCE [LARGE SCALE GENOMIC DNA]</scope>
    <source>
        <strain evidence="1">Kwan_BN1</strain>
    </source>
</reference>
<dbReference type="Proteomes" id="UP000593567">
    <property type="component" value="Unassembled WGS sequence"/>
</dbReference>
<keyword evidence="2" id="KW-1185">Reference proteome</keyword>
<name>A0A7J7JJ65_BUGNE</name>
<accession>A0A7J7JJ65</accession>